<sequence length="390" mass="43872">MLTADQIEALGNKAQQLIAPVTEFLIQDIARRIAEAGQFTSTAAYQTWRLQQLGISQRQLKKELRKRLKVSHRELRRLIEQAGETGYSYDIRKHPYVQAVPFRSNEALQKIVSAAAQLADSELDNITQTMGAVMPNGKAVGLTDAYRQACDFAFTKVSTGAQDYASAIREATRNLAEKGIVTIDYESGVHTSMEAAVRRSVMGGLGLMQEQISQQTHDDFGCDGWEISAHAASAPDHEPIQGRQYSDAEYEKLNNSLVRRIGTLNCGHAAFPIILGVDSPQYTPEELDKFRKDNEKGIDYDGKHYTAYEATQRQRRLESAIRKQKRRILVDEATGDKEDLQRNQIKYQVLNQEYRRFSEAAGLRMQHERMEMPGFGAKQAAKAEKSSEPL</sequence>
<protein>
    <submittedName>
        <fullName evidence="1">Minor capsid protein</fullName>
    </submittedName>
</protein>
<proteinExistence type="predicted"/>
<name>A0A8S5NXT6_9CAUD</name>
<dbReference type="Pfam" id="PF06152">
    <property type="entry name" value="Phage_min_cap2"/>
    <property type="match status" value="1"/>
</dbReference>
<dbReference type="EMBL" id="BK015273">
    <property type="protein sequence ID" value="DAD99016.1"/>
    <property type="molecule type" value="Genomic_DNA"/>
</dbReference>
<accession>A0A8S5NXT6</accession>
<organism evidence="1">
    <name type="scientific">Siphoviridae sp. ctVzN31</name>
    <dbReference type="NCBI Taxonomy" id="2825534"/>
    <lineage>
        <taxon>Viruses</taxon>
        <taxon>Duplodnaviria</taxon>
        <taxon>Heunggongvirae</taxon>
        <taxon>Uroviricota</taxon>
        <taxon>Caudoviricetes</taxon>
    </lineage>
</organism>
<evidence type="ECO:0000313" key="1">
    <source>
        <dbReference type="EMBL" id="DAD99016.1"/>
    </source>
</evidence>
<dbReference type="GO" id="GO:0005198">
    <property type="term" value="F:structural molecule activity"/>
    <property type="evidence" value="ECO:0007669"/>
    <property type="project" value="InterPro"/>
</dbReference>
<dbReference type="InterPro" id="IPR009319">
    <property type="entry name" value="Phage_A118_VSP1"/>
</dbReference>
<reference evidence="1" key="1">
    <citation type="journal article" date="2021" name="Proc. Natl. Acad. Sci. U.S.A.">
        <title>A Catalog of Tens of Thousands of Viruses from Human Metagenomes Reveals Hidden Associations with Chronic Diseases.</title>
        <authorList>
            <person name="Tisza M.J."/>
            <person name="Buck C.B."/>
        </authorList>
    </citation>
    <scope>NUCLEOTIDE SEQUENCE</scope>
    <source>
        <strain evidence="1">CtVzN31</strain>
    </source>
</reference>